<gene>
    <name evidence="1" type="ORF">HMPREF2137_00540</name>
</gene>
<dbReference type="Proteomes" id="UP000029556">
    <property type="component" value="Unassembled WGS sequence"/>
</dbReference>
<sequence>MKFATKEKVMRILGATLRCTPYSPHFTRGPPKFLGRIFKLHDFGAQTHCIWMPNPMTLDAKLNDFAIQSLCFWKNVLNGWKTREYKGGI</sequence>
<evidence type="ECO:0000313" key="2">
    <source>
        <dbReference type="Proteomes" id="UP000029556"/>
    </source>
</evidence>
<comment type="caution">
    <text evidence="1">The sequence shown here is derived from an EMBL/GenBank/DDBJ whole genome shotgun (WGS) entry which is preliminary data.</text>
</comment>
<dbReference type="AlphaFoldDB" id="A0A096BW82"/>
<proteinExistence type="predicted"/>
<organism evidence="1 2">
    <name type="scientific">Hoylesella buccalis DNF00853</name>
    <dbReference type="NCBI Taxonomy" id="1401074"/>
    <lineage>
        <taxon>Bacteria</taxon>
        <taxon>Pseudomonadati</taxon>
        <taxon>Bacteroidota</taxon>
        <taxon>Bacteroidia</taxon>
        <taxon>Bacteroidales</taxon>
        <taxon>Prevotellaceae</taxon>
        <taxon>Hoylesella</taxon>
    </lineage>
</organism>
<accession>A0A096BW82</accession>
<reference evidence="1 2" key="1">
    <citation type="submission" date="2014-07" db="EMBL/GenBank/DDBJ databases">
        <authorList>
            <person name="McCorrison J."/>
            <person name="Sanka R."/>
            <person name="Torralba M."/>
            <person name="Gillis M."/>
            <person name="Haft D.H."/>
            <person name="Methe B."/>
            <person name="Sutton G."/>
            <person name="Nelson K.E."/>
        </authorList>
    </citation>
    <scope>NUCLEOTIDE SEQUENCE [LARGE SCALE GENOMIC DNA]</scope>
    <source>
        <strain evidence="1 2">DNF00853</strain>
    </source>
</reference>
<dbReference type="EMBL" id="JRNN01000007">
    <property type="protein sequence ID" value="KGF37349.1"/>
    <property type="molecule type" value="Genomic_DNA"/>
</dbReference>
<evidence type="ECO:0000313" key="1">
    <source>
        <dbReference type="EMBL" id="KGF37349.1"/>
    </source>
</evidence>
<name>A0A096BW82_9BACT</name>
<protein>
    <submittedName>
        <fullName evidence="1">Uncharacterized protein</fullName>
    </submittedName>
</protein>